<evidence type="ECO:0000313" key="2">
    <source>
        <dbReference type="EMBL" id="CAI8058427.1"/>
    </source>
</evidence>
<dbReference type="Proteomes" id="UP001174909">
    <property type="component" value="Unassembled WGS sequence"/>
</dbReference>
<evidence type="ECO:0000256" key="1">
    <source>
        <dbReference type="SAM" id="Phobius"/>
    </source>
</evidence>
<keyword evidence="1" id="KW-0472">Membrane</keyword>
<dbReference type="EMBL" id="CASHTH010004515">
    <property type="protein sequence ID" value="CAI8058427.1"/>
    <property type="molecule type" value="Genomic_DNA"/>
</dbReference>
<feature type="transmembrane region" description="Helical" evidence="1">
    <location>
        <begin position="20"/>
        <end position="43"/>
    </location>
</feature>
<proteinExistence type="predicted"/>
<name>A0AA35U2R1_GEOBA</name>
<organism evidence="2 3">
    <name type="scientific">Geodia barretti</name>
    <name type="common">Barrett's horny sponge</name>
    <dbReference type="NCBI Taxonomy" id="519541"/>
    <lineage>
        <taxon>Eukaryota</taxon>
        <taxon>Metazoa</taxon>
        <taxon>Porifera</taxon>
        <taxon>Demospongiae</taxon>
        <taxon>Heteroscleromorpha</taxon>
        <taxon>Tetractinellida</taxon>
        <taxon>Astrophorina</taxon>
        <taxon>Geodiidae</taxon>
        <taxon>Geodia</taxon>
    </lineage>
</organism>
<protein>
    <submittedName>
        <fullName evidence="2">Uncharacterized protein</fullName>
    </submittedName>
</protein>
<gene>
    <name evidence="2" type="ORF">GBAR_LOCUS31772</name>
</gene>
<keyword evidence="1" id="KW-1133">Transmembrane helix</keyword>
<evidence type="ECO:0000313" key="3">
    <source>
        <dbReference type="Proteomes" id="UP001174909"/>
    </source>
</evidence>
<reference evidence="2" key="1">
    <citation type="submission" date="2023-03" db="EMBL/GenBank/DDBJ databases">
        <authorList>
            <person name="Steffen K."/>
            <person name="Cardenas P."/>
        </authorList>
    </citation>
    <scope>NUCLEOTIDE SEQUENCE</scope>
</reference>
<comment type="caution">
    <text evidence="2">The sequence shown here is derived from an EMBL/GenBank/DDBJ whole genome shotgun (WGS) entry which is preliminary data.</text>
</comment>
<sequence>MRWDDLSDSGCCSGGLVITGFILQLAAAFGVVLIIIGFIGFVASEIVALKTKGKEGERVRSDGRHLQSAACPYKEGEGWMVAEGEEGAESREEGHRLL</sequence>
<dbReference type="AlphaFoldDB" id="A0AA35U2R1"/>
<keyword evidence="3" id="KW-1185">Reference proteome</keyword>
<accession>A0AA35U2R1</accession>
<keyword evidence="1" id="KW-0812">Transmembrane</keyword>